<keyword evidence="3" id="KW-1003">Cell membrane</keyword>
<evidence type="ECO:0000259" key="13">
    <source>
        <dbReference type="Pfam" id="PF08263"/>
    </source>
</evidence>
<reference evidence="15" key="2">
    <citation type="submission" date="2025-08" db="UniProtKB">
        <authorList>
            <consortium name="RefSeq"/>
        </authorList>
    </citation>
    <scope>IDENTIFICATION</scope>
    <source>
        <tissue evidence="15">Leaves</tissue>
    </source>
</reference>
<keyword evidence="10" id="KW-0325">Glycoprotein</keyword>
<keyword evidence="7" id="KW-0677">Repeat</keyword>
<keyword evidence="14" id="KW-1185">Reference proteome</keyword>
<comment type="similarity">
    <text evidence="2">Belongs to the RLP family.</text>
</comment>
<dbReference type="OrthoDB" id="4691307at2759"/>
<dbReference type="Pfam" id="PF08263">
    <property type="entry name" value="LRRNT_2"/>
    <property type="match status" value="1"/>
</dbReference>
<proteinExistence type="inferred from homology"/>
<keyword evidence="5 11" id="KW-0812">Transmembrane</keyword>
<dbReference type="InterPro" id="IPR032675">
    <property type="entry name" value="LRR_dom_sf"/>
</dbReference>
<dbReference type="AlphaFoldDB" id="A0A6P6UZD4"/>
<evidence type="ECO:0000256" key="12">
    <source>
        <dbReference type="SAM" id="SignalP"/>
    </source>
</evidence>
<feature type="transmembrane region" description="Helical" evidence="11">
    <location>
        <begin position="1341"/>
        <end position="1365"/>
    </location>
</feature>
<dbReference type="GeneID" id="113715711"/>
<evidence type="ECO:0000256" key="5">
    <source>
        <dbReference type="ARBA" id="ARBA00022692"/>
    </source>
</evidence>
<organism evidence="14 15">
    <name type="scientific">Coffea arabica</name>
    <name type="common">Arabian coffee</name>
    <dbReference type="NCBI Taxonomy" id="13443"/>
    <lineage>
        <taxon>Eukaryota</taxon>
        <taxon>Viridiplantae</taxon>
        <taxon>Streptophyta</taxon>
        <taxon>Embryophyta</taxon>
        <taxon>Tracheophyta</taxon>
        <taxon>Spermatophyta</taxon>
        <taxon>Magnoliopsida</taxon>
        <taxon>eudicotyledons</taxon>
        <taxon>Gunneridae</taxon>
        <taxon>Pentapetalae</taxon>
        <taxon>asterids</taxon>
        <taxon>lamiids</taxon>
        <taxon>Gentianales</taxon>
        <taxon>Rubiaceae</taxon>
        <taxon>Ixoroideae</taxon>
        <taxon>Gardenieae complex</taxon>
        <taxon>Bertiereae - Coffeeae clade</taxon>
        <taxon>Coffeeae</taxon>
        <taxon>Coffea</taxon>
    </lineage>
</organism>
<sequence length="1457" mass="161944">MRGHSILIALWALVVSLILDGRQLCLGCFLEEKLALLDFKASLNETENAHLILPSWTGKGGDGANTDCCTWERVKCSNITGRIVELQLSDLRKKMVEESLGDYSRDWYLNISTFISLKGLRALDLSGNVFQSEVTGCRNWAKLQNLESLYLDWNKFNNSIIPFITAITKLKRLSLAGLQLEGLFPLEEFYRLENLELLDLSRTRFSGSLSFAELKLENLKLLNLEDTSFNTLSDIEVLTSLKALSLSGIGMNDSSILQGICSLKNLHELELGRNEFNGSIPMCFSNLTSLRLLDLSENKLSGNIPAALITPLIHLEFLSLSGNPFGGSFSFSSLANHSKLQVFELVPQSNDLHVDTENLPLPPPFQLKVLYLSGCNLNNQTRKIPSFLLYQKEIQLLDLSSNKLVGQIPTWLLQNNTHLETLELMNNYFRGPFLLDDSPGLNLIRLDISNNEVSGKVPHHMGLLFPYLSHLNLSRNFLEGNIPQSLGNVTELGSMDLSHNRLSGEVPDQIATGCFMLTSLVLSYNNLDGNFPSRFMNVTGPELLYLDNNNFTGSISDALFPNGLITYLDISNNGFRGRIPSWIGNFSSLDSLDMSANLLEGNLPDAVCNLEMLSFLDLSKNQLIGPLPACSQLTFLKFIHLHHNMISGSISNMLSGSFNLMTLDLRYNKLSGGIPRYIGKLRELRVLLLGGNELHGHIPLHLCQLQNLTIMDLSQNKFSGPLPSCFSNISFGRGHFAADAFLALDTIVATGGNPIGFDKSNSLGIDEYVSEDVLTSPEQEEVEFTTKSRAERYTGNILNFMSGLDLSCNQLIGAIPSEFGDLSHIRALNLSHNYLQGSIPPRLSMLNQIESLDLSYNNFSGEIPSELASLTTLSTFNVSFNNLSGRVPDTRQFATFDESNYRGNPGLCGPLLKRSCNPFAPHPENVGDEDIEVDGAIDVAAFAWSFFASYMVIVISFVVILCVSPYYRRAWSFYIDYWILSRFYEYCRSCSLEKKQTSNLLEGNLPDAVCNLEMFSFFNLSKNQLIGPLPACSQLTFLKFIHLHHNMVARSISKMLSGSFNLMTLDWRYNKLSGGIPRYIGKLRDLRVLLFGGDELHGHIPLHLCQLQKLTIKDLSQNKFSGPLPSCFSNISFGRGHFAADAFLPLDTIVTTLGNPIGFNKSNSLGIDEYVSEDMLTSPEQEEVEFTTKSRAERYTGNILNFISGLDLSCNQLIGAILSEFGDLSHIRALNLSHNYLQGSIPSRLSMLNLVESLDLSYNNFSGEIPSELASLNFLSIFNVSYNNLSGRTPDTGEFANFDDSNYRGNPGLCGPLLKRSCNPFAPHPENVGDQDIEVDGAIDVAAFAWSFFASYMVIVIALIVLLFVSPYYRRVWSNEFASIESGNRDLCGPLIKRSCDPIASQPVNVGGQDKEVDGVIDVVAFIWSSFASYVVIVTALAIILCISPYHRKAWSYYIDY</sequence>
<dbReference type="GO" id="GO:0051707">
    <property type="term" value="P:response to other organism"/>
    <property type="evidence" value="ECO:0007669"/>
    <property type="project" value="UniProtKB-ARBA"/>
</dbReference>
<evidence type="ECO:0000313" key="15">
    <source>
        <dbReference type="RefSeq" id="XP_027095801.2"/>
    </source>
</evidence>
<dbReference type="PANTHER" id="PTHR48062">
    <property type="entry name" value="RECEPTOR-LIKE PROTEIN 14"/>
    <property type="match status" value="1"/>
</dbReference>
<dbReference type="InterPro" id="IPR051502">
    <property type="entry name" value="RLP_Defense_Trigger"/>
</dbReference>
<dbReference type="Gene3D" id="3.80.10.10">
    <property type="entry name" value="Ribonuclease Inhibitor"/>
    <property type="match status" value="6"/>
</dbReference>
<gene>
    <name evidence="15" type="primary">LOC113715711</name>
</gene>
<comment type="subcellular location">
    <subcellularLocation>
        <location evidence="1">Cell membrane</location>
        <topology evidence="1">Single-pass type I membrane protein</topology>
    </subcellularLocation>
</comment>
<evidence type="ECO:0000313" key="14">
    <source>
        <dbReference type="Proteomes" id="UP001652660"/>
    </source>
</evidence>
<dbReference type="Pfam" id="PF13855">
    <property type="entry name" value="LRR_8"/>
    <property type="match status" value="2"/>
</dbReference>
<evidence type="ECO:0000256" key="10">
    <source>
        <dbReference type="ARBA" id="ARBA00023180"/>
    </source>
</evidence>
<dbReference type="Proteomes" id="UP001652660">
    <property type="component" value="Chromosome 11c"/>
</dbReference>
<dbReference type="PANTHER" id="PTHR48062:SF52">
    <property type="entry name" value="RECEPTOR-LIKE PROTEIN 8-RELATED"/>
    <property type="match status" value="1"/>
</dbReference>
<reference evidence="14" key="1">
    <citation type="journal article" date="2025" name="Foods">
        <title>Unveiling the Microbial Signatures of Arabica Coffee Cherries: Insights into Ripeness Specific Diversity, Functional Traits, and Implications for Quality and Safety.</title>
        <authorList>
            <consortium name="RefSeq"/>
            <person name="Tenea G.N."/>
            <person name="Cifuentes V."/>
            <person name="Reyes P."/>
            <person name="Cevallos-Vallejos M."/>
        </authorList>
    </citation>
    <scope>NUCLEOTIDE SEQUENCE [LARGE SCALE GENOMIC DNA]</scope>
</reference>
<keyword evidence="9 11" id="KW-0472">Membrane</keyword>
<feature type="signal peptide" evidence="12">
    <location>
        <begin position="1"/>
        <end position="27"/>
    </location>
</feature>
<dbReference type="SUPFAM" id="SSF52047">
    <property type="entry name" value="RNI-like"/>
    <property type="match status" value="1"/>
</dbReference>
<evidence type="ECO:0000256" key="4">
    <source>
        <dbReference type="ARBA" id="ARBA00022614"/>
    </source>
</evidence>
<feature type="chain" id="PRO_5046528587" evidence="12">
    <location>
        <begin position="28"/>
        <end position="1457"/>
    </location>
</feature>
<accession>A0A6P6UZD4</accession>
<dbReference type="Pfam" id="PF00560">
    <property type="entry name" value="LRR_1"/>
    <property type="match status" value="6"/>
</dbReference>
<evidence type="ECO:0000256" key="8">
    <source>
        <dbReference type="ARBA" id="ARBA00022989"/>
    </source>
</evidence>
<evidence type="ECO:0000256" key="7">
    <source>
        <dbReference type="ARBA" id="ARBA00022737"/>
    </source>
</evidence>
<feature type="transmembrane region" description="Helical" evidence="11">
    <location>
        <begin position="941"/>
        <end position="963"/>
    </location>
</feature>
<dbReference type="RefSeq" id="XP_027095801.2">
    <property type="nucleotide sequence ID" value="XM_027240000.2"/>
</dbReference>
<feature type="transmembrane region" description="Helical" evidence="11">
    <location>
        <begin position="1421"/>
        <end position="1443"/>
    </location>
</feature>
<dbReference type="GO" id="GO:0006952">
    <property type="term" value="P:defense response"/>
    <property type="evidence" value="ECO:0007669"/>
    <property type="project" value="UniProtKB-ARBA"/>
</dbReference>
<evidence type="ECO:0000256" key="3">
    <source>
        <dbReference type="ARBA" id="ARBA00022475"/>
    </source>
</evidence>
<evidence type="ECO:0000256" key="11">
    <source>
        <dbReference type="SAM" id="Phobius"/>
    </source>
</evidence>
<dbReference type="InterPro" id="IPR003591">
    <property type="entry name" value="Leu-rich_rpt_typical-subtyp"/>
</dbReference>
<dbReference type="InterPro" id="IPR001611">
    <property type="entry name" value="Leu-rich_rpt"/>
</dbReference>
<evidence type="ECO:0000256" key="1">
    <source>
        <dbReference type="ARBA" id="ARBA00004251"/>
    </source>
</evidence>
<keyword evidence="4" id="KW-0433">Leucine-rich repeat</keyword>
<dbReference type="SUPFAM" id="SSF52058">
    <property type="entry name" value="L domain-like"/>
    <property type="match status" value="3"/>
</dbReference>
<dbReference type="SMART" id="SM00369">
    <property type="entry name" value="LRR_TYP"/>
    <property type="match status" value="9"/>
</dbReference>
<evidence type="ECO:0000256" key="2">
    <source>
        <dbReference type="ARBA" id="ARBA00009592"/>
    </source>
</evidence>
<dbReference type="InterPro" id="IPR013210">
    <property type="entry name" value="LRR_N_plant-typ"/>
</dbReference>
<name>A0A6P6UZD4_COFAR</name>
<keyword evidence="6 12" id="KW-0732">Signal</keyword>
<dbReference type="GO" id="GO:0005886">
    <property type="term" value="C:plasma membrane"/>
    <property type="evidence" value="ECO:0007669"/>
    <property type="project" value="UniProtKB-SubCell"/>
</dbReference>
<protein>
    <submittedName>
        <fullName evidence="15">Cuscuta receptor 1-like</fullName>
    </submittedName>
</protein>
<evidence type="ECO:0000256" key="6">
    <source>
        <dbReference type="ARBA" id="ARBA00022729"/>
    </source>
</evidence>
<feature type="domain" description="Leucine-rich repeat-containing N-terminal plant-type" evidence="13">
    <location>
        <begin position="31"/>
        <end position="77"/>
    </location>
</feature>
<keyword evidence="8 11" id="KW-1133">Transmembrane helix</keyword>
<evidence type="ECO:0000256" key="9">
    <source>
        <dbReference type="ARBA" id="ARBA00023136"/>
    </source>
</evidence>